<dbReference type="Pfam" id="PF23726">
    <property type="entry name" value="Beta-prop_RSE1_2nd"/>
    <property type="match status" value="1"/>
</dbReference>
<evidence type="ECO:0000313" key="4">
    <source>
        <dbReference type="Proteomes" id="UP000011761"/>
    </source>
</evidence>
<sequence>MDQTLPAGILTKTLVRSPVVHWLLHARLRDGYLNDVVFVGSDFIHVKHIGHEGRLQHLATKDDFDAQIRSAKVLNIEQSTPEEELLVKAERGNTSTKSTKTPPDCILLTLSTNDVLFLYLDSSEDGSFQFIHQACPLPRFDRTLFQPGQHLAVDPQSRALAVAALERQVVLYSLKRKDRIQHELQTKNPDWCPVATERQLQVQGVIQHMEFLIPPERDEDHIILLLILTDQRRNFAVYYDWYYTSDIHHAQAHTPHPLSTANTVISLLIPLQNAAFLLISGSSIIRCEDILSGSLHETSCEDMDLDARCAGLSPMEPVWTSWCRPQRNRAAARNKDHIYLIREDGLVFLLHAAVNSGLTADRAGHFDCHVGTAFASLGGPDDPDILAVAGEMSTGRVVAIGHFPTRNGRVNELSRLDTMSLELIQTIPNWASVTDMVATRLPQSHGRSARSRDGLFVTSGREPYGSITELRFGLEARLSTFFTLENLHVVTSMWSLPLASDGSLLIVLATPTSTRFLQIPEDDDPAELGPDDVSALDADYRTLAAASTVDTQLVQVTDKGIAVTGSLIANFEDTIHRRCTSEETIVAAVIDTSFSRIYTAEVKNGECILCATTIPPVDAEDSDVNTLDPHKVASLPSPPLALAVDRAQGQLFMVVATAEDGILCLTGDSETALSEACRISTNEDTENRTPCDNLAILCTTESDRVLVVCGLRDGRLLCSTIEVDQYKVLRCADTHVSGFSHSSVRLASLPGRPHQAYAMSSTDTCLLSWTGGSAKSMIIDNIWVVDKEQPELAQGQLSACAQWPPPDHIDSDEGETMMLVMGDEFMMVELDRMPSAVARQLPVSGTPTRVIYAEQHRSLVVASIRTTIRTIPTAASRAEEKRQIWPAIDFIPSRANEPSFTFDMQPGERVFSLLEWSFTADNKTYSFVLIGGSYIRRSGAQGGRVTFLQPRLRNWEVVTAEMGTVIKLDDPVYALSLFDELTFVVCYGTLICLYRFDSGASKWEPLCVPYKLASPGVYVSVDAAIIAISTMSDSLVRLRLSTDRTEAQGRPRLRVVETAPQGHSSLSHLILDLGDESKPRLSLLSTKYGQLVGMTAHPTVADGEATLPTASNIIFEARSPRSFMRLRQANVRPKWKPSPPTGVLLNDIVAAAVDGTLIGVAVLDERLWRRLSWLQRLCEWNGLISPHSYESPLYDLSESGFARDQRALPMGFSSKLSRNEIVVRTTVPTPVDKHIDGDVLARLFSHGGARTLRTILRQTAEREDRIGAWMREHLDEELDAVDDMMSIVQHLLDGWL</sequence>
<dbReference type="Pfam" id="PF10433">
    <property type="entry name" value="Beta-prop_RSE1_1st"/>
    <property type="match status" value="1"/>
</dbReference>
<dbReference type="HOGENOM" id="CLU_003539_1_0_1"/>
<dbReference type="OMA" id="ARDHPRC"/>
<gene>
    <name evidence="3" type="ORF">BAUCODRAFT_148179</name>
</gene>
<dbReference type="EMBL" id="KB445555">
    <property type="protein sequence ID" value="EMC96597.1"/>
    <property type="molecule type" value="Genomic_DNA"/>
</dbReference>
<evidence type="ECO:0000259" key="1">
    <source>
        <dbReference type="Pfam" id="PF10433"/>
    </source>
</evidence>
<dbReference type="eggNOG" id="ENOG502QVPZ">
    <property type="taxonomic scope" value="Eukaryota"/>
</dbReference>
<dbReference type="InterPro" id="IPR015943">
    <property type="entry name" value="WD40/YVTN_repeat-like_dom_sf"/>
</dbReference>
<dbReference type="InterPro" id="IPR050358">
    <property type="entry name" value="RSE1/DDB1/CFT1"/>
</dbReference>
<dbReference type="InterPro" id="IPR018846">
    <property type="entry name" value="Beta-prop_RSE1/DDB1/CPSF1_1st"/>
</dbReference>
<proteinExistence type="predicted"/>
<dbReference type="RefSeq" id="XP_007676592.1">
    <property type="nucleotide sequence ID" value="XM_007678402.1"/>
</dbReference>
<dbReference type="KEGG" id="bcom:BAUCODRAFT_148179"/>
<accession>M2LQB0</accession>
<dbReference type="Proteomes" id="UP000011761">
    <property type="component" value="Unassembled WGS sequence"/>
</dbReference>
<feature type="domain" description="RSE1/DDB1/CPSF1 second beta-propeller" evidence="2">
    <location>
        <begin position="486"/>
        <end position="752"/>
    </location>
</feature>
<dbReference type="InterPro" id="IPR058543">
    <property type="entry name" value="Beta-prop_RSE1/DDB1/CPSF1_2nd"/>
</dbReference>
<dbReference type="STRING" id="717646.M2LQB0"/>
<dbReference type="GeneID" id="19108832"/>
<protein>
    <submittedName>
        <fullName evidence="3">Uncharacterized protein</fullName>
    </submittedName>
</protein>
<name>M2LQB0_BAUPA</name>
<dbReference type="Gene3D" id="2.130.10.10">
    <property type="entry name" value="YVTN repeat-like/Quinoprotein amine dehydrogenase"/>
    <property type="match status" value="3"/>
</dbReference>
<evidence type="ECO:0000313" key="3">
    <source>
        <dbReference type="EMBL" id="EMC96597.1"/>
    </source>
</evidence>
<reference evidence="3 4" key="1">
    <citation type="journal article" date="2012" name="PLoS Pathog.">
        <title>Diverse lifestyles and strategies of plant pathogenesis encoded in the genomes of eighteen Dothideomycetes fungi.</title>
        <authorList>
            <person name="Ohm R.A."/>
            <person name="Feau N."/>
            <person name="Henrissat B."/>
            <person name="Schoch C.L."/>
            <person name="Horwitz B.A."/>
            <person name="Barry K.W."/>
            <person name="Condon B.J."/>
            <person name="Copeland A.C."/>
            <person name="Dhillon B."/>
            <person name="Glaser F."/>
            <person name="Hesse C.N."/>
            <person name="Kosti I."/>
            <person name="LaButti K."/>
            <person name="Lindquist E.A."/>
            <person name="Lucas S."/>
            <person name="Salamov A.A."/>
            <person name="Bradshaw R.E."/>
            <person name="Ciuffetti L."/>
            <person name="Hamelin R.C."/>
            <person name="Kema G.H.J."/>
            <person name="Lawrence C."/>
            <person name="Scott J.A."/>
            <person name="Spatafora J.W."/>
            <person name="Turgeon B.G."/>
            <person name="de Wit P.J.G.M."/>
            <person name="Zhong S."/>
            <person name="Goodwin S.B."/>
            <person name="Grigoriev I.V."/>
        </authorList>
    </citation>
    <scope>NUCLEOTIDE SEQUENCE [LARGE SCALE GENOMIC DNA]</scope>
    <source>
        <strain evidence="3 4">UAMH 10762</strain>
    </source>
</reference>
<feature type="domain" description="RSE1/DDB1/CPSF1 first beta-propeller" evidence="1">
    <location>
        <begin position="20"/>
        <end position="428"/>
    </location>
</feature>
<keyword evidence="4" id="KW-1185">Reference proteome</keyword>
<dbReference type="PANTHER" id="PTHR10644">
    <property type="entry name" value="DNA REPAIR/RNA PROCESSING CPSF FAMILY"/>
    <property type="match status" value="1"/>
</dbReference>
<dbReference type="OrthoDB" id="20774at2759"/>
<organism evidence="3 4">
    <name type="scientific">Baudoinia panamericana (strain UAMH 10762)</name>
    <name type="common">Angels' share fungus</name>
    <name type="synonym">Baudoinia compniacensis (strain UAMH 10762)</name>
    <dbReference type="NCBI Taxonomy" id="717646"/>
    <lineage>
        <taxon>Eukaryota</taxon>
        <taxon>Fungi</taxon>
        <taxon>Dikarya</taxon>
        <taxon>Ascomycota</taxon>
        <taxon>Pezizomycotina</taxon>
        <taxon>Dothideomycetes</taxon>
        <taxon>Dothideomycetidae</taxon>
        <taxon>Mycosphaerellales</taxon>
        <taxon>Teratosphaeriaceae</taxon>
        <taxon>Baudoinia</taxon>
    </lineage>
</organism>
<evidence type="ECO:0000259" key="2">
    <source>
        <dbReference type="Pfam" id="PF23726"/>
    </source>
</evidence>